<proteinExistence type="predicted"/>
<dbReference type="STRING" id="1884261.A0A5C3QQZ8"/>
<protein>
    <submittedName>
        <fullName evidence="1">Uncharacterized protein</fullName>
    </submittedName>
</protein>
<accession>A0A5C3QQZ8</accession>
<evidence type="ECO:0000313" key="2">
    <source>
        <dbReference type="Proteomes" id="UP000305067"/>
    </source>
</evidence>
<gene>
    <name evidence="1" type="ORF">BDV98DRAFT_590687</name>
</gene>
<name>A0A5C3QQZ8_9AGAR</name>
<keyword evidence="2" id="KW-1185">Reference proteome</keyword>
<reference evidence="1 2" key="1">
    <citation type="journal article" date="2019" name="Nat. Ecol. Evol.">
        <title>Megaphylogeny resolves global patterns of mushroom evolution.</title>
        <authorList>
            <person name="Varga T."/>
            <person name="Krizsan K."/>
            <person name="Foldi C."/>
            <person name="Dima B."/>
            <person name="Sanchez-Garcia M."/>
            <person name="Sanchez-Ramirez S."/>
            <person name="Szollosi G.J."/>
            <person name="Szarkandi J.G."/>
            <person name="Papp V."/>
            <person name="Albert L."/>
            <person name="Andreopoulos W."/>
            <person name="Angelini C."/>
            <person name="Antonin V."/>
            <person name="Barry K.W."/>
            <person name="Bougher N.L."/>
            <person name="Buchanan P."/>
            <person name="Buyck B."/>
            <person name="Bense V."/>
            <person name="Catcheside P."/>
            <person name="Chovatia M."/>
            <person name="Cooper J."/>
            <person name="Damon W."/>
            <person name="Desjardin D."/>
            <person name="Finy P."/>
            <person name="Geml J."/>
            <person name="Haridas S."/>
            <person name="Hughes K."/>
            <person name="Justo A."/>
            <person name="Karasinski D."/>
            <person name="Kautmanova I."/>
            <person name="Kiss B."/>
            <person name="Kocsube S."/>
            <person name="Kotiranta H."/>
            <person name="LaButti K.M."/>
            <person name="Lechner B.E."/>
            <person name="Liimatainen K."/>
            <person name="Lipzen A."/>
            <person name="Lukacs Z."/>
            <person name="Mihaltcheva S."/>
            <person name="Morgado L.N."/>
            <person name="Niskanen T."/>
            <person name="Noordeloos M.E."/>
            <person name="Ohm R.A."/>
            <person name="Ortiz-Santana B."/>
            <person name="Ovrebo C."/>
            <person name="Racz N."/>
            <person name="Riley R."/>
            <person name="Savchenko A."/>
            <person name="Shiryaev A."/>
            <person name="Soop K."/>
            <person name="Spirin V."/>
            <person name="Szebenyi C."/>
            <person name="Tomsovsky M."/>
            <person name="Tulloss R.E."/>
            <person name="Uehling J."/>
            <person name="Grigoriev I.V."/>
            <person name="Vagvolgyi C."/>
            <person name="Papp T."/>
            <person name="Martin F.M."/>
            <person name="Miettinen O."/>
            <person name="Hibbett D.S."/>
            <person name="Nagy L.G."/>
        </authorList>
    </citation>
    <scope>NUCLEOTIDE SEQUENCE [LARGE SCALE GENOMIC DNA]</scope>
    <source>
        <strain evidence="1 2">CBS 309.79</strain>
    </source>
</reference>
<sequence length="358" mass="40332">MSSNVPSVLLLPELLSEIFLHVHAQATRESRFIATNATPLALSKVCSSWYATARSTPELWSTVALTSRHWSDQENNLALLNYYLRFSGALPLDIYIEFDASDPYYPSHLNDPTPFVAAISRHAARWRHVTLKLPVEAMARFTAQLPTLPAPSLLTLQLHETQCLIGPSSPVDLPPQPTFRLPWEIPSKEERTITLFPSLRSLGFSWVPSSETISLFPIEQIRELSLIPHYNHTNQLTPPDAASLLASFSSLSKLKLSISKLQDTPTNLAQITQLQQSVTLKNLESVAFSGHPEVVSEMWSMFHKLPKLSWVQVRYPANDPDEEAFATLLDRSDRTLKPDDEDDFGSWEDGAWELVDKY</sequence>
<evidence type="ECO:0000313" key="1">
    <source>
        <dbReference type="EMBL" id="TFL03798.1"/>
    </source>
</evidence>
<dbReference type="OrthoDB" id="3030719at2759"/>
<organism evidence="1 2">
    <name type="scientific">Pterulicium gracile</name>
    <dbReference type="NCBI Taxonomy" id="1884261"/>
    <lineage>
        <taxon>Eukaryota</taxon>
        <taxon>Fungi</taxon>
        <taxon>Dikarya</taxon>
        <taxon>Basidiomycota</taxon>
        <taxon>Agaricomycotina</taxon>
        <taxon>Agaricomycetes</taxon>
        <taxon>Agaricomycetidae</taxon>
        <taxon>Agaricales</taxon>
        <taxon>Pleurotineae</taxon>
        <taxon>Pterulaceae</taxon>
        <taxon>Pterulicium</taxon>
    </lineage>
</organism>
<dbReference type="EMBL" id="ML178819">
    <property type="protein sequence ID" value="TFL03798.1"/>
    <property type="molecule type" value="Genomic_DNA"/>
</dbReference>
<dbReference type="InterPro" id="IPR032675">
    <property type="entry name" value="LRR_dom_sf"/>
</dbReference>
<dbReference type="SUPFAM" id="SSF52047">
    <property type="entry name" value="RNI-like"/>
    <property type="match status" value="1"/>
</dbReference>
<dbReference type="Gene3D" id="3.80.10.10">
    <property type="entry name" value="Ribonuclease Inhibitor"/>
    <property type="match status" value="1"/>
</dbReference>
<dbReference type="Proteomes" id="UP000305067">
    <property type="component" value="Unassembled WGS sequence"/>
</dbReference>
<dbReference type="AlphaFoldDB" id="A0A5C3QQZ8"/>